<protein>
    <recommendedName>
        <fullName evidence="1">Sugar fermentation stimulation protein homolog</fullName>
    </recommendedName>
</protein>
<dbReference type="EMBL" id="DSFP01000022">
    <property type="protein sequence ID" value="HEW45292.1"/>
    <property type="molecule type" value="Genomic_DNA"/>
</dbReference>
<dbReference type="InterPro" id="IPR041465">
    <property type="entry name" value="SfsA_N"/>
</dbReference>
<dbReference type="Gene3D" id="3.40.1350.60">
    <property type="match status" value="1"/>
</dbReference>
<comment type="caution">
    <text evidence="4">The sequence shown here is derived from an EMBL/GenBank/DDBJ whole genome shotgun (WGS) entry which is preliminary data.</text>
</comment>
<comment type="similarity">
    <text evidence="1">Belongs to the SfsA family.</text>
</comment>
<organism evidence="4">
    <name type="scientific">Hydrogenobacter sp</name>
    <dbReference type="NCBI Taxonomy" id="2152829"/>
    <lineage>
        <taxon>Bacteria</taxon>
        <taxon>Pseudomonadati</taxon>
        <taxon>Aquificota</taxon>
        <taxon>Aquificia</taxon>
        <taxon>Aquificales</taxon>
        <taxon>Aquificaceae</taxon>
        <taxon>Hydrogenobacter</taxon>
    </lineage>
</organism>
<dbReference type="Pfam" id="PF03749">
    <property type="entry name" value="SfsA"/>
    <property type="match status" value="1"/>
</dbReference>
<dbReference type="InterPro" id="IPR005224">
    <property type="entry name" value="SfsA"/>
</dbReference>
<feature type="domain" description="Sugar fermentation stimulation protein C-terminal" evidence="2">
    <location>
        <begin position="92"/>
        <end position="200"/>
    </location>
</feature>
<evidence type="ECO:0000259" key="3">
    <source>
        <dbReference type="Pfam" id="PF17746"/>
    </source>
</evidence>
<proteinExistence type="inferred from homology"/>
<evidence type="ECO:0000256" key="1">
    <source>
        <dbReference type="HAMAP-Rule" id="MF_00095"/>
    </source>
</evidence>
<dbReference type="Gene3D" id="2.40.50.580">
    <property type="match status" value="1"/>
</dbReference>
<sequence length="214" mass="24872">MRFPELKEAKFKKRLNRFVGLIELEGKDYTAYIRNTGRLKELLFEGNKVYVAKRKEGKHPFEIVLAEFKDYLVCIDSHIAPKLYAEYIKVPVSFEPTFGDKRFDLLLGHRPVEVKSVNLVEDGIALFPDAPTERGRRHIEKLIELSREGYEPLVVFVVQREDCRAFSPNWRVDPKFSEALLKYVKLGLEARAYRCSVSLEEIKLKDEIPVEALP</sequence>
<gene>
    <name evidence="1 4" type="primary">sfsA</name>
    <name evidence="4" type="ORF">ENO47_01270</name>
</gene>
<dbReference type="AlphaFoldDB" id="A0A7C2ZHV9"/>
<dbReference type="GO" id="GO:0003677">
    <property type="term" value="F:DNA binding"/>
    <property type="evidence" value="ECO:0007669"/>
    <property type="project" value="InterPro"/>
</dbReference>
<evidence type="ECO:0000313" key="4">
    <source>
        <dbReference type="EMBL" id="HEW45292.1"/>
    </source>
</evidence>
<dbReference type="CDD" id="cd22358">
    <property type="entry name" value="SfsA-like_archaeal"/>
    <property type="match status" value="1"/>
</dbReference>
<dbReference type="PANTHER" id="PTHR30545:SF2">
    <property type="entry name" value="SUGAR FERMENTATION STIMULATION PROTEIN A"/>
    <property type="match status" value="1"/>
</dbReference>
<accession>A0A7C2ZHV9</accession>
<dbReference type="Pfam" id="PF17746">
    <property type="entry name" value="SfsA_N"/>
    <property type="match status" value="1"/>
</dbReference>
<evidence type="ECO:0000259" key="2">
    <source>
        <dbReference type="Pfam" id="PF03749"/>
    </source>
</evidence>
<dbReference type="NCBIfam" id="TIGR00230">
    <property type="entry name" value="sfsA"/>
    <property type="match status" value="1"/>
</dbReference>
<name>A0A7C2ZHV9_9AQUI</name>
<feature type="domain" description="SfsA N-terminal OB" evidence="3">
    <location>
        <begin position="13"/>
        <end position="75"/>
    </location>
</feature>
<dbReference type="HAMAP" id="MF_00095">
    <property type="entry name" value="SfsA"/>
    <property type="match status" value="1"/>
</dbReference>
<dbReference type="InterPro" id="IPR040452">
    <property type="entry name" value="SfsA_C"/>
</dbReference>
<dbReference type="PANTHER" id="PTHR30545">
    <property type="entry name" value="SUGAR FERMENTATION STIMULATION PROTEIN A"/>
    <property type="match status" value="1"/>
</dbReference>
<reference evidence="4" key="1">
    <citation type="journal article" date="2020" name="mSystems">
        <title>Genome- and Community-Level Interaction Insights into Carbon Utilization and Element Cycling Functions of Hydrothermarchaeota in Hydrothermal Sediment.</title>
        <authorList>
            <person name="Zhou Z."/>
            <person name="Liu Y."/>
            <person name="Xu W."/>
            <person name="Pan J."/>
            <person name="Luo Z.H."/>
            <person name="Li M."/>
        </authorList>
    </citation>
    <scope>NUCLEOTIDE SEQUENCE [LARGE SCALE GENOMIC DNA]</scope>
    <source>
        <strain evidence="4">SpSt-132</strain>
    </source>
</reference>